<evidence type="ECO:0000256" key="2">
    <source>
        <dbReference type="ARBA" id="ARBA00006948"/>
    </source>
</evidence>
<feature type="transmembrane region" description="Helical" evidence="6">
    <location>
        <begin position="12"/>
        <end position="30"/>
    </location>
</feature>
<evidence type="ECO:0000256" key="4">
    <source>
        <dbReference type="ARBA" id="ARBA00022989"/>
    </source>
</evidence>
<feature type="transmembrane region" description="Helical" evidence="6">
    <location>
        <begin position="91"/>
        <end position="110"/>
    </location>
</feature>
<comment type="subcellular location">
    <subcellularLocation>
        <location evidence="1">Membrane</location>
        <topology evidence="1">Multi-pass membrane protein</topology>
    </subcellularLocation>
</comment>
<comment type="caution">
    <text evidence="7">The sequence shown here is derived from an EMBL/GenBank/DDBJ whole genome shotgun (WGS) entry which is preliminary data.</text>
</comment>
<keyword evidence="3 6" id="KW-0812">Transmembrane</keyword>
<dbReference type="GO" id="GO:0016020">
    <property type="term" value="C:membrane"/>
    <property type="evidence" value="ECO:0007669"/>
    <property type="project" value="UniProtKB-SubCell"/>
</dbReference>
<feature type="transmembrane region" description="Helical" evidence="6">
    <location>
        <begin position="50"/>
        <end position="71"/>
    </location>
</feature>
<gene>
    <name evidence="7" type="ORF">SAY87_015686</name>
</gene>
<keyword evidence="4 6" id="KW-1133">Transmembrane helix</keyword>
<evidence type="ECO:0000313" key="8">
    <source>
        <dbReference type="Proteomes" id="UP001345219"/>
    </source>
</evidence>
<dbReference type="Pfam" id="PF04819">
    <property type="entry name" value="DUF716"/>
    <property type="match status" value="1"/>
</dbReference>
<dbReference type="InterPro" id="IPR006904">
    <property type="entry name" value="DUF716"/>
</dbReference>
<comment type="similarity">
    <text evidence="2">Belongs to the TMEM45 family.</text>
</comment>
<reference evidence="7 8" key="1">
    <citation type="journal article" date="2023" name="Hortic Res">
        <title>Pangenome of water caltrop reveals structural variations and asymmetric subgenome divergence after allopolyploidization.</title>
        <authorList>
            <person name="Zhang X."/>
            <person name="Chen Y."/>
            <person name="Wang L."/>
            <person name="Yuan Y."/>
            <person name="Fang M."/>
            <person name="Shi L."/>
            <person name="Lu R."/>
            <person name="Comes H.P."/>
            <person name="Ma Y."/>
            <person name="Chen Y."/>
            <person name="Huang G."/>
            <person name="Zhou Y."/>
            <person name="Zheng Z."/>
            <person name="Qiu Y."/>
        </authorList>
    </citation>
    <scope>NUCLEOTIDE SEQUENCE [LARGE SCALE GENOMIC DNA]</scope>
    <source>
        <tissue evidence="7">Roots</tissue>
    </source>
</reference>
<organism evidence="7 8">
    <name type="scientific">Trapa incisa</name>
    <dbReference type="NCBI Taxonomy" id="236973"/>
    <lineage>
        <taxon>Eukaryota</taxon>
        <taxon>Viridiplantae</taxon>
        <taxon>Streptophyta</taxon>
        <taxon>Embryophyta</taxon>
        <taxon>Tracheophyta</taxon>
        <taxon>Spermatophyta</taxon>
        <taxon>Magnoliopsida</taxon>
        <taxon>eudicotyledons</taxon>
        <taxon>Gunneridae</taxon>
        <taxon>Pentapetalae</taxon>
        <taxon>rosids</taxon>
        <taxon>malvids</taxon>
        <taxon>Myrtales</taxon>
        <taxon>Lythraceae</taxon>
        <taxon>Trapa</taxon>
    </lineage>
</organism>
<dbReference type="PANTHER" id="PTHR46285">
    <property type="entry name" value="PROTEINASE INHIBITOR I4, SERPIN (DUF716)-RELATED"/>
    <property type="match status" value="1"/>
</dbReference>
<accession>A0AAN7L726</accession>
<evidence type="ECO:0000313" key="7">
    <source>
        <dbReference type="EMBL" id="KAK4779580.1"/>
    </source>
</evidence>
<evidence type="ECO:0000256" key="1">
    <source>
        <dbReference type="ARBA" id="ARBA00004141"/>
    </source>
</evidence>
<evidence type="ECO:0000256" key="3">
    <source>
        <dbReference type="ARBA" id="ARBA00022692"/>
    </source>
</evidence>
<feature type="transmembrane region" description="Helical" evidence="6">
    <location>
        <begin position="130"/>
        <end position="151"/>
    </location>
</feature>
<dbReference type="EMBL" id="JAXIOK010000001">
    <property type="protein sequence ID" value="KAK4779580.1"/>
    <property type="molecule type" value="Genomic_DNA"/>
</dbReference>
<dbReference type="AlphaFoldDB" id="A0AAN7L726"/>
<sequence>MGSLVGHVVPGVGFLIIGLWHLFNHIMLHARSPSSYSSLTWFPAPGIRHLELFLIMFGSTVSVAMELFIGPQRGQPLDSYGSIPSNHLHNFEHSLISISFFTYAGFALIFDRAAAPPAVLDPTKARAGAVLGLTQLVGAVAFSLQLLLFHLHSTDHMGLEGHYHLLLQVVVLVSLATTLIGIGHPRSFMVGFLRSASILFQGIWFVVMGVMLWTPGLIPKGCFLNGEDGHFVVRCHEDEALLRAKALVNIEFSTYVIGATIFSISLYLVLTKLYGSNVEYQCLDTGITAHKPTLGHGHGEVDEQK</sequence>
<feature type="transmembrane region" description="Helical" evidence="6">
    <location>
        <begin position="195"/>
        <end position="214"/>
    </location>
</feature>
<evidence type="ECO:0000256" key="6">
    <source>
        <dbReference type="SAM" id="Phobius"/>
    </source>
</evidence>
<protein>
    <submittedName>
        <fullName evidence="7">Uncharacterized protein</fullName>
    </submittedName>
</protein>
<feature type="transmembrane region" description="Helical" evidence="6">
    <location>
        <begin position="163"/>
        <end position="183"/>
    </location>
</feature>
<proteinExistence type="inferred from homology"/>
<keyword evidence="8" id="KW-1185">Reference proteome</keyword>
<name>A0AAN7L726_9MYRT</name>
<dbReference type="PANTHER" id="PTHR46285:SF3">
    <property type="entry name" value="PROTEINASE INHIBITOR I4, SERPIN (DUF716)"/>
    <property type="match status" value="1"/>
</dbReference>
<feature type="transmembrane region" description="Helical" evidence="6">
    <location>
        <begin position="252"/>
        <end position="270"/>
    </location>
</feature>
<keyword evidence="5 6" id="KW-0472">Membrane</keyword>
<evidence type="ECO:0000256" key="5">
    <source>
        <dbReference type="ARBA" id="ARBA00023136"/>
    </source>
</evidence>
<dbReference type="Proteomes" id="UP001345219">
    <property type="component" value="Chromosome 13"/>
</dbReference>